<name>A0A673LB04_9TELE</name>
<evidence type="ECO:0000256" key="1">
    <source>
        <dbReference type="ARBA" id="ARBA00004992"/>
    </source>
</evidence>
<evidence type="ECO:0000313" key="8">
    <source>
        <dbReference type="Ensembl" id="ENSSRHP00000073239.1"/>
    </source>
</evidence>
<evidence type="ECO:0000313" key="9">
    <source>
        <dbReference type="Proteomes" id="UP000472270"/>
    </source>
</evidence>
<dbReference type="GO" id="GO:0005829">
    <property type="term" value="C:cytosol"/>
    <property type="evidence" value="ECO:0007669"/>
    <property type="project" value="TreeGrafter"/>
</dbReference>
<evidence type="ECO:0000256" key="5">
    <source>
        <dbReference type="ARBA" id="ARBA00022679"/>
    </source>
</evidence>
<dbReference type="SUPFAM" id="SSF55831">
    <property type="entry name" value="Thymidylate synthase/dCMP hydroxymethylase"/>
    <property type="match status" value="1"/>
</dbReference>
<keyword evidence="9" id="KW-1185">Reference proteome</keyword>
<sequence>MTSRLDYCNALLGGCPASSINKLQVVQNAAARVLTRSRKYDHITPILQSLHWLPIKFRISYKILLLAYKALNGLAPAAVELTNGHYADAENKTEDASGGKKDFSLFCDERGYLSLVEFVLQKGARRGDRTGTGTGVISVFGTQARYSLKRSFPLLTTKRVFWKGILEELLWFIKGSTNAKELSEKGVRIWDANGSREFLDKSGFSDREEGDLGPVYGFQWRHFGAEYKDMHTDYSGQGVDQLQKVIDTITSNPEDRRIIMCAWNPKGLSQYYLCVMIIFINVLDCLYTFFLCIYALLTYMIAHITGLKPGDFVHTLGDAHIYTNHIEPLKEQIRREPRPFPKLRIKRKVERIDDFQAEDVEIYDYDTHPAIKMQMAV</sequence>
<dbReference type="InterPro" id="IPR000398">
    <property type="entry name" value="Thymidylate_synthase"/>
</dbReference>
<dbReference type="GO" id="GO:0005739">
    <property type="term" value="C:mitochondrion"/>
    <property type="evidence" value="ECO:0007669"/>
    <property type="project" value="TreeGrafter"/>
</dbReference>
<dbReference type="NCBIfam" id="TIGR03284">
    <property type="entry name" value="thym_sym"/>
    <property type="match status" value="1"/>
</dbReference>
<accession>A0A673LB04</accession>
<reference evidence="8" key="1">
    <citation type="submission" date="2025-08" db="UniProtKB">
        <authorList>
            <consortium name="Ensembl"/>
        </authorList>
    </citation>
    <scope>IDENTIFICATION</scope>
</reference>
<dbReference type="InterPro" id="IPR045097">
    <property type="entry name" value="Thymidate_synth/dCMP_Mease"/>
</dbReference>
<dbReference type="AlphaFoldDB" id="A0A673LB04"/>
<dbReference type="Gene3D" id="3.30.572.10">
    <property type="entry name" value="Thymidylate synthase/dCMP hydroxymethylase domain"/>
    <property type="match status" value="1"/>
</dbReference>
<evidence type="ECO:0000259" key="7">
    <source>
        <dbReference type="Pfam" id="PF00303"/>
    </source>
</evidence>
<keyword evidence="6" id="KW-0472">Membrane</keyword>
<organism evidence="8 9">
    <name type="scientific">Sinocyclocheilus rhinocerous</name>
    <dbReference type="NCBI Taxonomy" id="307959"/>
    <lineage>
        <taxon>Eukaryota</taxon>
        <taxon>Metazoa</taxon>
        <taxon>Chordata</taxon>
        <taxon>Craniata</taxon>
        <taxon>Vertebrata</taxon>
        <taxon>Euteleostomi</taxon>
        <taxon>Actinopterygii</taxon>
        <taxon>Neopterygii</taxon>
        <taxon>Teleostei</taxon>
        <taxon>Ostariophysi</taxon>
        <taxon>Cypriniformes</taxon>
        <taxon>Cyprinidae</taxon>
        <taxon>Cyprininae</taxon>
        <taxon>Sinocyclocheilus</taxon>
    </lineage>
</organism>
<evidence type="ECO:0000256" key="3">
    <source>
        <dbReference type="ARBA" id="ARBA00015931"/>
    </source>
</evidence>
<keyword evidence="6" id="KW-1133">Transmembrane helix</keyword>
<dbReference type="GO" id="GO:0004799">
    <property type="term" value="F:thymidylate synthase activity"/>
    <property type="evidence" value="ECO:0007669"/>
    <property type="project" value="UniProtKB-EC"/>
</dbReference>
<dbReference type="Proteomes" id="UP000472270">
    <property type="component" value="Unassembled WGS sequence"/>
</dbReference>
<dbReference type="PRINTS" id="PR00108">
    <property type="entry name" value="THYMDSNTHASE"/>
</dbReference>
<dbReference type="InterPro" id="IPR036926">
    <property type="entry name" value="Thymidate_synth/dCMP_Mease_sf"/>
</dbReference>
<dbReference type="PANTHER" id="PTHR11548">
    <property type="entry name" value="THYMIDYLATE SYNTHASE 1"/>
    <property type="match status" value="1"/>
</dbReference>
<dbReference type="Pfam" id="PF00303">
    <property type="entry name" value="Thymidylat_synt"/>
    <property type="match status" value="1"/>
</dbReference>
<dbReference type="UniPathway" id="UPA00575"/>
<dbReference type="FunFam" id="3.30.572.10:FF:000008">
    <property type="entry name" value="thymidylate synthase isoform X2"/>
    <property type="match status" value="1"/>
</dbReference>
<keyword evidence="5" id="KW-0808">Transferase</keyword>
<feature type="domain" description="Thymidylate synthase/dCMP hydroxymethylase" evidence="7">
    <location>
        <begin position="111"/>
        <end position="377"/>
    </location>
</feature>
<dbReference type="InterPro" id="IPR023451">
    <property type="entry name" value="Thymidate_synth/dCMP_Mease_dom"/>
</dbReference>
<dbReference type="Ensembl" id="ENSSRHT00000075236.1">
    <property type="protein sequence ID" value="ENSSRHP00000073239.1"/>
    <property type="gene ID" value="ENSSRHG00000036437.1"/>
</dbReference>
<proteinExistence type="predicted"/>
<feature type="transmembrane region" description="Helical" evidence="6">
    <location>
        <begin position="270"/>
        <end position="297"/>
    </location>
</feature>
<dbReference type="GO" id="GO:0006235">
    <property type="term" value="P:dTTP biosynthetic process"/>
    <property type="evidence" value="ECO:0007669"/>
    <property type="project" value="UniProtKB-UniPathway"/>
</dbReference>
<reference evidence="8" key="2">
    <citation type="submission" date="2025-09" db="UniProtKB">
        <authorList>
            <consortium name="Ensembl"/>
        </authorList>
    </citation>
    <scope>IDENTIFICATION</scope>
</reference>
<dbReference type="EC" id="2.1.1.45" evidence="2"/>
<evidence type="ECO:0000256" key="6">
    <source>
        <dbReference type="SAM" id="Phobius"/>
    </source>
</evidence>
<evidence type="ECO:0000256" key="2">
    <source>
        <dbReference type="ARBA" id="ARBA00011947"/>
    </source>
</evidence>
<comment type="pathway">
    <text evidence="1">Pyrimidine metabolism; dTTP biosynthesis.</text>
</comment>
<dbReference type="GO" id="GO:0032259">
    <property type="term" value="P:methylation"/>
    <property type="evidence" value="ECO:0007669"/>
    <property type="project" value="UniProtKB-KW"/>
</dbReference>
<dbReference type="PANTHER" id="PTHR11548:SF2">
    <property type="entry name" value="THYMIDYLATE SYNTHASE"/>
    <property type="match status" value="1"/>
</dbReference>
<dbReference type="GO" id="GO:0006231">
    <property type="term" value="P:dTMP biosynthetic process"/>
    <property type="evidence" value="ECO:0007669"/>
    <property type="project" value="InterPro"/>
</dbReference>
<keyword evidence="6" id="KW-0812">Transmembrane</keyword>
<protein>
    <recommendedName>
        <fullName evidence="3">Thymidylate synthase</fullName>
        <ecNumber evidence="2">2.1.1.45</ecNumber>
    </recommendedName>
</protein>
<dbReference type="CDD" id="cd00351">
    <property type="entry name" value="TS_Pyrimidine_HMase"/>
    <property type="match status" value="1"/>
</dbReference>
<keyword evidence="4" id="KW-0489">Methyltransferase</keyword>
<evidence type="ECO:0000256" key="4">
    <source>
        <dbReference type="ARBA" id="ARBA00022603"/>
    </source>
</evidence>